<dbReference type="PANTHER" id="PTHR11649:SF13">
    <property type="entry name" value="ENGB-TYPE G DOMAIN-CONTAINING PROTEIN"/>
    <property type="match status" value="1"/>
</dbReference>
<proteinExistence type="inferred from homology"/>
<evidence type="ECO:0000256" key="10">
    <source>
        <dbReference type="HAMAP-Rule" id="MF_00321"/>
    </source>
</evidence>
<evidence type="ECO:0000256" key="9">
    <source>
        <dbReference type="ARBA" id="ARBA00023306"/>
    </source>
</evidence>
<dbReference type="EMBL" id="CP035704">
    <property type="protein sequence ID" value="QBB72170.1"/>
    <property type="molecule type" value="Genomic_DNA"/>
</dbReference>
<dbReference type="NCBIfam" id="TIGR03598">
    <property type="entry name" value="GTPase_YsxC"/>
    <property type="match status" value="1"/>
</dbReference>
<keyword evidence="7 10" id="KW-0342">GTP-binding</keyword>
<dbReference type="AlphaFoldDB" id="A0A411HP24"/>
<evidence type="ECO:0000259" key="11">
    <source>
        <dbReference type="PROSITE" id="PS51706"/>
    </source>
</evidence>
<keyword evidence="9 10" id="KW-0131">Cell cycle</keyword>
<dbReference type="PANTHER" id="PTHR11649">
    <property type="entry name" value="MSS1/TRME-RELATED GTP-BINDING PROTEIN"/>
    <property type="match status" value="1"/>
</dbReference>
<evidence type="ECO:0000256" key="6">
    <source>
        <dbReference type="ARBA" id="ARBA00022842"/>
    </source>
</evidence>
<dbReference type="Gene3D" id="3.40.50.300">
    <property type="entry name" value="P-loop containing nucleotide triphosphate hydrolases"/>
    <property type="match status" value="1"/>
</dbReference>
<evidence type="ECO:0000256" key="4">
    <source>
        <dbReference type="ARBA" id="ARBA00022723"/>
    </source>
</evidence>
<comment type="similarity">
    <text evidence="2 10">Belongs to the TRAFAC class TrmE-Era-EngA-EngB-Septin-like GTPase superfamily. EngB GTPase family.</text>
</comment>
<dbReference type="CDD" id="cd01876">
    <property type="entry name" value="YihA_EngB"/>
    <property type="match status" value="1"/>
</dbReference>
<keyword evidence="3 10" id="KW-0132">Cell division</keyword>
<name>A0A411HP24_9GAMM</name>
<dbReference type="PROSITE" id="PS51706">
    <property type="entry name" value="G_ENGB"/>
    <property type="match status" value="1"/>
</dbReference>
<protein>
    <recommendedName>
        <fullName evidence="10">Probable GTP-binding protein EngB</fullName>
    </recommendedName>
</protein>
<dbReference type="FunFam" id="3.40.50.300:FF:000098">
    <property type="entry name" value="Probable GTP-binding protein EngB"/>
    <property type="match status" value="1"/>
</dbReference>
<dbReference type="GO" id="GO:0046872">
    <property type="term" value="F:metal ion binding"/>
    <property type="evidence" value="ECO:0007669"/>
    <property type="project" value="UniProtKB-KW"/>
</dbReference>
<evidence type="ECO:0000256" key="7">
    <source>
        <dbReference type="ARBA" id="ARBA00023134"/>
    </source>
</evidence>
<evidence type="ECO:0000256" key="1">
    <source>
        <dbReference type="ARBA" id="ARBA00001946"/>
    </source>
</evidence>
<sequence length="201" mass="22282">MKSNPFAQAAYALSAHQLEQLPDDSGLEIAFAGRSNAGKSSAINAICDHVGLARTSKTPGRTQQLVVFTMDSSRRLIDLPGYGYAEVPQKLRDHWRLLIDKYLRIRDSLRGIVLIMDARHPLKEFDQQMLTFCAAIDLPCHCLITKADKLTFSEGQKTLATVKKQITAISEHASAQLFSSSKKTGVEEARKQLGLWLGIEL</sequence>
<dbReference type="GO" id="GO:0005829">
    <property type="term" value="C:cytosol"/>
    <property type="evidence" value="ECO:0007669"/>
    <property type="project" value="TreeGrafter"/>
</dbReference>
<keyword evidence="4" id="KW-0479">Metal-binding</keyword>
<dbReference type="InterPro" id="IPR027417">
    <property type="entry name" value="P-loop_NTPase"/>
</dbReference>
<keyword evidence="6" id="KW-0460">Magnesium</keyword>
<dbReference type="HAMAP" id="MF_00321">
    <property type="entry name" value="GTPase_EngB"/>
    <property type="match status" value="1"/>
</dbReference>
<evidence type="ECO:0000256" key="8">
    <source>
        <dbReference type="ARBA" id="ARBA00023210"/>
    </source>
</evidence>
<organism evidence="12 13">
    <name type="scientific">Pseudolysobacter antarcticus</name>
    <dbReference type="NCBI Taxonomy" id="2511995"/>
    <lineage>
        <taxon>Bacteria</taxon>
        <taxon>Pseudomonadati</taxon>
        <taxon>Pseudomonadota</taxon>
        <taxon>Gammaproteobacteria</taxon>
        <taxon>Lysobacterales</taxon>
        <taxon>Rhodanobacteraceae</taxon>
        <taxon>Pseudolysobacter</taxon>
    </lineage>
</organism>
<evidence type="ECO:0000256" key="2">
    <source>
        <dbReference type="ARBA" id="ARBA00009638"/>
    </source>
</evidence>
<accession>A0A411HP24</accession>
<evidence type="ECO:0000313" key="12">
    <source>
        <dbReference type="EMBL" id="QBB72170.1"/>
    </source>
</evidence>
<dbReference type="SUPFAM" id="SSF52540">
    <property type="entry name" value="P-loop containing nucleoside triphosphate hydrolases"/>
    <property type="match status" value="1"/>
</dbReference>
<dbReference type="InterPro" id="IPR006073">
    <property type="entry name" value="GTP-bd"/>
</dbReference>
<evidence type="ECO:0000313" key="13">
    <source>
        <dbReference type="Proteomes" id="UP000291562"/>
    </source>
</evidence>
<dbReference type="Pfam" id="PF01926">
    <property type="entry name" value="MMR_HSR1"/>
    <property type="match status" value="1"/>
</dbReference>
<dbReference type="GO" id="GO:0000917">
    <property type="term" value="P:division septum assembly"/>
    <property type="evidence" value="ECO:0007669"/>
    <property type="project" value="UniProtKB-KW"/>
</dbReference>
<dbReference type="Proteomes" id="UP000291562">
    <property type="component" value="Chromosome"/>
</dbReference>
<keyword evidence="8 10" id="KW-0717">Septation</keyword>
<reference evidence="12 13" key="1">
    <citation type="submission" date="2019-01" db="EMBL/GenBank/DDBJ databases">
        <title>Pseudolysobacter antarctica gen. nov., sp. nov., isolated from Fildes Peninsula, Antarctica.</title>
        <authorList>
            <person name="Wei Z."/>
            <person name="Peng F."/>
        </authorList>
    </citation>
    <scope>NUCLEOTIDE SEQUENCE [LARGE SCALE GENOMIC DNA]</scope>
    <source>
        <strain evidence="12 13">AQ6-296</strain>
    </source>
</reference>
<evidence type="ECO:0000256" key="5">
    <source>
        <dbReference type="ARBA" id="ARBA00022741"/>
    </source>
</evidence>
<feature type="domain" description="EngB-type G" evidence="11">
    <location>
        <begin position="25"/>
        <end position="199"/>
    </location>
</feature>
<dbReference type="GO" id="GO:0005525">
    <property type="term" value="F:GTP binding"/>
    <property type="evidence" value="ECO:0007669"/>
    <property type="project" value="UniProtKB-UniRule"/>
</dbReference>
<gene>
    <name evidence="10" type="primary">engB</name>
    <name evidence="12" type="ORF">ELE36_18375</name>
</gene>
<comment type="function">
    <text evidence="10">Necessary for normal cell division and for the maintenance of normal septation.</text>
</comment>
<dbReference type="InterPro" id="IPR019987">
    <property type="entry name" value="GTP-bd_ribosome_bio_YsxC"/>
</dbReference>
<dbReference type="KEGG" id="xbc:ELE36_18375"/>
<evidence type="ECO:0000256" key="3">
    <source>
        <dbReference type="ARBA" id="ARBA00022618"/>
    </source>
</evidence>
<comment type="cofactor">
    <cofactor evidence="1">
        <name>Mg(2+)</name>
        <dbReference type="ChEBI" id="CHEBI:18420"/>
    </cofactor>
</comment>
<keyword evidence="13" id="KW-1185">Reference proteome</keyword>
<dbReference type="OrthoDB" id="9804921at2"/>
<dbReference type="InterPro" id="IPR030393">
    <property type="entry name" value="G_ENGB_dom"/>
</dbReference>
<dbReference type="RefSeq" id="WP_129835880.1">
    <property type="nucleotide sequence ID" value="NZ_CP035704.1"/>
</dbReference>
<keyword evidence="5 10" id="KW-0547">Nucleotide-binding</keyword>